<dbReference type="Gene3D" id="3.40.50.720">
    <property type="entry name" value="NAD(P)-binding Rossmann-like Domain"/>
    <property type="match status" value="1"/>
</dbReference>
<keyword evidence="2" id="KW-0560">Oxidoreductase</keyword>
<accession>A0A1V4ABW4</accession>
<evidence type="ECO:0000313" key="5">
    <source>
        <dbReference type="EMBL" id="OON80907.1"/>
    </source>
</evidence>
<dbReference type="OrthoDB" id="179913at2"/>
<dbReference type="Gene3D" id="3.30.360.10">
    <property type="entry name" value="Dihydrodipicolinate Reductase, domain 2"/>
    <property type="match status" value="1"/>
</dbReference>
<evidence type="ECO:0000256" key="2">
    <source>
        <dbReference type="ARBA" id="ARBA00023002"/>
    </source>
</evidence>
<evidence type="ECO:0000256" key="1">
    <source>
        <dbReference type="ARBA" id="ARBA00010928"/>
    </source>
</evidence>
<evidence type="ECO:0000259" key="4">
    <source>
        <dbReference type="Pfam" id="PF22725"/>
    </source>
</evidence>
<feature type="domain" description="Gfo/Idh/MocA-like oxidoreductase N-terminal" evidence="3">
    <location>
        <begin position="5"/>
        <end position="122"/>
    </location>
</feature>
<dbReference type="InterPro" id="IPR050984">
    <property type="entry name" value="Gfo/Idh/MocA_domain"/>
</dbReference>
<dbReference type="EMBL" id="MVFC01000006">
    <property type="protein sequence ID" value="OON80907.1"/>
    <property type="molecule type" value="Genomic_DNA"/>
</dbReference>
<comment type="similarity">
    <text evidence="1">Belongs to the Gfo/Idh/MocA family.</text>
</comment>
<dbReference type="InterPro" id="IPR055170">
    <property type="entry name" value="GFO_IDH_MocA-like_dom"/>
</dbReference>
<dbReference type="GO" id="GO:0000166">
    <property type="term" value="F:nucleotide binding"/>
    <property type="evidence" value="ECO:0007669"/>
    <property type="project" value="InterPro"/>
</dbReference>
<comment type="caution">
    <text evidence="5">The sequence shown here is derived from an EMBL/GenBank/DDBJ whole genome shotgun (WGS) entry which is preliminary data.</text>
</comment>
<dbReference type="RefSeq" id="WP_077967188.1">
    <property type="nucleotide sequence ID" value="NZ_CP045178.1"/>
</dbReference>
<proteinExistence type="inferred from homology"/>
<sequence length="338" mass="35565">MGPRLRVGVLGCASIARRKMLPALASNPSVRLVAVASRTGEKAARFAAPYGCEAITGYEELLRRTDVDAVYIPLPAALRAPWIARALEAGKHVLGEKPLTTTAADARDLVALGGRRGLLLMESFMFLHHSVHRSVTELVAAGRIGEPRSFTAEFTIPPLPPDDIRNRHGLGGGALLDLGVYTVRAAQYFCGPGLSVAGAVLMSDAPVAGAPSATGPAGGADRAGAALLTSDRTTAQLTFGMAHAYQCHYRICGSEGLLSLDRAFTPPPDLRPVVRIEDKDGTEELTLEADDHFANIVTAFAGTALGGGDLTRHGEQILRQADLVERIRRAGAPAPRAA</sequence>
<dbReference type="PANTHER" id="PTHR22604:SF105">
    <property type="entry name" value="TRANS-1,2-DIHYDROBENZENE-1,2-DIOL DEHYDROGENASE"/>
    <property type="match status" value="1"/>
</dbReference>
<dbReference type="Pfam" id="PF22725">
    <property type="entry name" value="GFO_IDH_MocA_C3"/>
    <property type="match status" value="1"/>
</dbReference>
<reference evidence="5 6" key="1">
    <citation type="submission" date="2017-02" db="EMBL/GenBank/DDBJ databases">
        <title>Draft Genome Sequence of Streptomyces tsukubaensis F601, a Producer of the immunosuppressant tacrolimus FK506.</title>
        <authorList>
            <person name="Zong G."/>
            <person name="Zhong C."/>
            <person name="Fu J."/>
            <person name="Qin R."/>
            <person name="Cao G."/>
        </authorList>
    </citation>
    <scope>NUCLEOTIDE SEQUENCE [LARGE SCALE GENOMIC DNA]</scope>
    <source>
        <strain evidence="5 6">F601</strain>
    </source>
</reference>
<dbReference type="SUPFAM" id="SSF55347">
    <property type="entry name" value="Glyceraldehyde-3-phosphate dehydrogenase-like, C-terminal domain"/>
    <property type="match status" value="1"/>
</dbReference>
<evidence type="ECO:0000259" key="3">
    <source>
        <dbReference type="Pfam" id="PF01408"/>
    </source>
</evidence>
<dbReference type="SUPFAM" id="SSF51735">
    <property type="entry name" value="NAD(P)-binding Rossmann-fold domains"/>
    <property type="match status" value="1"/>
</dbReference>
<protein>
    <recommendedName>
        <fullName evidence="7">Oxidoreductase</fullName>
    </recommendedName>
</protein>
<gene>
    <name evidence="5" type="ORF">B1H18_11095</name>
</gene>
<dbReference type="STRING" id="83656.B1H18_11095"/>
<keyword evidence="6" id="KW-1185">Reference proteome</keyword>
<dbReference type="InterPro" id="IPR000683">
    <property type="entry name" value="Gfo/Idh/MocA-like_OxRdtase_N"/>
</dbReference>
<dbReference type="PANTHER" id="PTHR22604">
    <property type="entry name" value="OXIDOREDUCTASES"/>
    <property type="match status" value="1"/>
</dbReference>
<evidence type="ECO:0008006" key="7">
    <source>
        <dbReference type="Google" id="ProtNLM"/>
    </source>
</evidence>
<evidence type="ECO:0000313" key="6">
    <source>
        <dbReference type="Proteomes" id="UP000190539"/>
    </source>
</evidence>
<name>A0A1V4ABW4_9ACTN</name>
<dbReference type="Pfam" id="PF01408">
    <property type="entry name" value="GFO_IDH_MocA"/>
    <property type="match status" value="1"/>
</dbReference>
<feature type="domain" description="GFO/IDH/MocA-like oxidoreductase" evidence="4">
    <location>
        <begin position="133"/>
        <end position="258"/>
    </location>
</feature>
<dbReference type="InterPro" id="IPR036291">
    <property type="entry name" value="NAD(P)-bd_dom_sf"/>
</dbReference>
<dbReference type="AlphaFoldDB" id="A0A1V4ABW4"/>
<organism evidence="5 6">
    <name type="scientific">Streptomyces tsukubensis</name>
    <dbReference type="NCBI Taxonomy" id="83656"/>
    <lineage>
        <taxon>Bacteria</taxon>
        <taxon>Bacillati</taxon>
        <taxon>Actinomycetota</taxon>
        <taxon>Actinomycetes</taxon>
        <taxon>Kitasatosporales</taxon>
        <taxon>Streptomycetaceae</taxon>
        <taxon>Streptomyces</taxon>
    </lineage>
</organism>
<dbReference type="Proteomes" id="UP000190539">
    <property type="component" value="Unassembled WGS sequence"/>
</dbReference>
<dbReference type="GO" id="GO:0016491">
    <property type="term" value="F:oxidoreductase activity"/>
    <property type="evidence" value="ECO:0007669"/>
    <property type="project" value="UniProtKB-KW"/>
</dbReference>